<name>A0A2N9HAY2_FAGSY</name>
<dbReference type="SUPFAM" id="SSF52317">
    <property type="entry name" value="Class I glutamine amidotransferase-like"/>
    <property type="match status" value="1"/>
</dbReference>
<dbReference type="EMBL" id="OIVN01003112">
    <property type="protein sequence ID" value="SPD08850.1"/>
    <property type="molecule type" value="Genomic_DNA"/>
</dbReference>
<evidence type="ECO:0000313" key="1">
    <source>
        <dbReference type="EMBL" id="SPD08850.1"/>
    </source>
</evidence>
<dbReference type="InterPro" id="IPR029062">
    <property type="entry name" value="Class_I_gatase-like"/>
</dbReference>
<accession>A0A2N9HAY2</accession>
<gene>
    <name evidence="1" type="ORF">FSB_LOCUS36732</name>
</gene>
<sequence length="69" mass="7843">METKMPKVLIPIANGTEPMEAMIMIDVLRLLLCEIIVASVEKELLVDRCCLWEACPVLPIFEIVLFLKL</sequence>
<dbReference type="Gene3D" id="3.40.50.880">
    <property type="match status" value="1"/>
</dbReference>
<reference evidence="1" key="1">
    <citation type="submission" date="2018-02" db="EMBL/GenBank/DDBJ databases">
        <authorList>
            <person name="Cohen D.B."/>
            <person name="Kent A.D."/>
        </authorList>
    </citation>
    <scope>NUCLEOTIDE SEQUENCE</scope>
</reference>
<proteinExistence type="predicted"/>
<protein>
    <submittedName>
        <fullName evidence="1">Uncharacterized protein</fullName>
    </submittedName>
</protein>
<dbReference type="AlphaFoldDB" id="A0A2N9HAY2"/>
<organism evidence="1">
    <name type="scientific">Fagus sylvatica</name>
    <name type="common">Beechnut</name>
    <dbReference type="NCBI Taxonomy" id="28930"/>
    <lineage>
        <taxon>Eukaryota</taxon>
        <taxon>Viridiplantae</taxon>
        <taxon>Streptophyta</taxon>
        <taxon>Embryophyta</taxon>
        <taxon>Tracheophyta</taxon>
        <taxon>Spermatophyta</taxon>
        <taxon>Magnoliopsida</taxon>
        <taxon>eudicotyledons</taxon>
        <taxon>Gunneridae</taxon>
        <taxon>Pentapetalae</taxon>
        <taxon>rosids</taxon>
        <taxon>fabids</taxon>
        <taxon>Fagales</taxon>
        <taxon>Fagaceae</taxon>
        <taxon>Fagus</taxon>
    </lineage>
</organism>